<sequence>MVGRADDLRKRSPSKKAQVTRAVNSINSLCISLLAWKTSEGKLFLDEARIRLQKAYESLELMDIDPDQTDEYNSQLEEYNYLLAEIHPG</sequence>
<dbReference type="AlphaFoldDB" id="A0A0K2UAM6"/>
<reference evidence="1" key="1">
    <citation type="submission" date="2014-05" db="EMBL/GenBank/DDBJ databases">
        <authorList>
            <person name="Chronopoulou M."/>
        </authorList>
    </citation>
    <scope>NUCLEOTIDE SEQUENCE</scope>
    <source>
        <tissue evidence="1">Whole organism</tissue>
    </source>
</reference>
<organism evidence="1">
    <name type="scientific">Lepeophtheirus salmonis</name>
    <name type="common">Salmon louse</name>
    <name type="synonym">Caligus salmonis</name>
    <dbReference type="NCBI Taxonomy" id="72036"/>
    <lineage>
        <taxon>Eukaryota</taxon>
        <taxon>Metazoa</taxon>
        <taxon>Ecdysozoa</taxon>
        <taxon>Arthropoda</taxon>
        <taxon>Crustacea</taxon>
        <taxon>Multicrustacea</taxon>
        <taxon>Hexanauplia</taxon>
        <taxon>Copepoda</taxon>
        <taxon>Siphonostomatoida</taxon>
        <taxon>Caligidae</taxon>
        <taxon>Lepeophtheirus</taxon>
    </lineage>
</organism>
<accession>A0A0K2UAM6</accession>
<proteinExistence type="predicted"/>
<dbReference type="EMBL" id="HACA01017764">
    <property type="protein sequence ID" value="CDW35125.1"/>
    <property type="molecule type" value="Transcribed_RNA"/>
</dbReference>
<evidence type="ECO:0000313" key="1">
    <source>
        <dbReference type="EMBL" id="CDW35125.1"/>
    </source>
</evidence>
<name>A0A0K2UAM6_LEPSM</name>
<protein>
    <submittedName>
        <fullName evidence="1">Uncharacterized protein</fullName>
    </submittedName>
</protein>